<reference evidence="5 6" key="1">
    <citation type="submission" date="2015-08" db="EMBL/GenBank/DDBJ databases">
        <title>Whole genome sequence of Flavobacterium akiainvivens IK-1T, from decaying Wikstroemia oahuensis, an endemic Hawaiian shrub.</title>
        <authorList>
            <person name="Wan X."/>
            <person name="Hou S."/>
            <person name="Saito J."/>
            <person name="Donachie S."/>
        </authorList>
    </citation>
    <scope>NUCLEOTIDE SEQUENCE [LARGE SCALE GENOMIC DNA]</scope>
    <source>
        <strain evidence="5 6">IK-1</strain>
    </source>
</reference>
<dbReference type="GO" id="GO:0043565">
    <property type="term" value="F:sequence-specific DNA binding"/>
    <property type="evidence" value="ECO:0007669"/>
    <property type="project" value="InterPro"/>
</dbReference>
<dbReference type="OrthoDB" id="2600165at2"/>
<dbReference type="PATRIC" id="fig|1202724.3.peg.1378"/>
<evidence type="ECO:0000313" key="5">
    <source>
        <dbReference type="EMBL" id="KOS05748.1"/>
    </source>
</evidence>
<protein>
    <submittedName>
        <fullName evidence="5">AraC family transcriptional regulator</fullName>
    </submittedName>
</protein>
<dbReference type="PANTHER" id="PTHR43280">
    <property type="entry name" value="ARAC-FAMILY TRANSCRIPTIONAL REGULATOR"/>
    <property type="match status" value="1"/>
</dbReference>
<dbReference type="EMBL" id="LIYD01000005">
    <property type="protein sequence ID" value="KOS05748.1"/>
    <property type="molecule type" value="Genomic_DNA"/>
</dbReference>
<evidence type="ECO:0000256" key="2">
    <source>
        <dbReference type="ARBA" id="ARBA00023125"/>
    </source>
</evidence>
<gene>
    <name evidence="5" type="ORF">AM493_06620</name>
</gene>
<name>A0A0M8MHK6_9FLAO</name>
<dbReference type="PANTHER" id="PTHR43280:SF32">
    <property type="entry name" value="TRANSCRIPTIONAL REGULATORY PROTEIN"/>
    <property type="match status" value="1"/>
</dbReference>
<dbReference type="RefSeq" id="WP_054406959.1">
    <property type="nucleotide sequence ID" value="NZ_FOYA01000003.1"/>
</dbReference>
<keyword evidence="6" id="KW-1185">Reference proteome</keyword>
<evidence type="ECO:0000259" key="4">
    <source>
        <dbReference type="PROSITE" id="PS01124"/>
    </source>
</evidence>
<dbReference type="GO" id="GO:0003700">
    <property type="term" value="F:DNA-binding transcription factor activity"/>
    <property type="evidence" value="ECO:0007669"/>
    <property type="project" value="InterPro"/>
</dbReference>
<comment type="caution">
    <text evidence="5">The sequence shown here is derived from an EMBL/GenBank/DDBJ whole genome shotgun (WGS) entry which is preliminary data.</text>
</comment>
<dbReference type="STRING" id="1202724.AM493_06620"/>
<accession>A0A0M8MHK6</accession>
<organism evidence="5 6">
    <name type="scientific">Flavobacterium akiainvivens</name>
    <dbReference type="NCBI Taxonomy" id="1202724"/>
    <lineage>
        <taxon>Bacteria</taxon>
        <taxon>Pseudomonadati</taxon>
        <taxon>Bacteroidota</taxon>
        <taxon>Flavobacteriia</taxon>
        <taxon>Flavobacteriales</taxon>
        <taxon>Flavobacteriaceae</taxon>
        <taxon>Flavobacterium</taxon>
    </lineage>
</organism>
<dbReference type="AlphaFoldDB" id="A0A0M8MHK6"/>
<sequence length="307" mass="36076">MGSKTPRRFKTIAEFYHYNEIPLPEHPLVGIIDYKTIKQFREQDPVGMVFDFYAISLKRGAEKMFYGQRQYNFEQGVMCFMAPNQVLRFQQIQKAIDNQKPSGWILCIHPDLLWNTHLAKTMSRYEYFDYSVNEALLLSHKEEETLMGIINNIRYEFTSNIDKFSKQIIISQLESLLNYSERFYNRQFITSEKANHKILESVEEILNEYFKNEELMCTGLPKVQYVADKLCVTPKYLSGLLKSMTGENTQQLIHKKLIEKAKEKLSTTDLSVSEIAYQLGFEHLPSFSKLFKQKTNQSPLQFRTSFN</sequence>
<dbReference type="Gene3D" id="1.10.10.60">
    <property type="entry name" value="Homeodomain-like"/>
    <property type="match status" value="1"/>
</dbReference>
<feature type="domain" description="HTH araC/xylS-type" evidence="4">
    <location>
        <begin position="200"/>
        <end position="305"/>
    </location>
</feature>
<dbReference type="InterPro" id="IPR018060">
    <property type="entry name" value="HTH_AraC"/>
</dbReference>
<dbReference type="Proteomes" id="UP000037755">
    <property type="component" value="Unassembled WGS sequence"/>
</dbReference>
<dbReference type="SUPFAM" id="SSF46689">
    <property type="entry name" value="Homeodomain-like"/>
    <property type="match status" value="1"/>
</dbReference>
<evidence type="ECO:0000313" key="6">
    <source>
        <dbReference type="Proteomes" id="UP000037755"/>
    </source>
</evidence>
<dbReference type="SMART" id="SM00342">
    <property type="entry name" value="HTH_ARAC"/>
    <property type="match status" value="1"/>
</dbReference>
<dbReference type="PROSITE" id="PS01124">
    <property type="entry name" value="HTH_ARAC_FAMILY_2"/>
    <property type="match status" value="1"/>
</dbReference>
<dbReference type="Pfam" id="PF12833">
    <property type="entry name" value="HTH_18"/>
    <property type="match status" value="1"/>
</dbReference>
<keyword evidence="1" id="KW-0805">Transcription regulation</keyword>
<proteinExistence type="predicted"/>
<keyword evidence="2" id="KW-0238">DNA-binding</keyword>
<evidence type="ECO:0000256" key="1">
    <source>
        <dbReference type="ARBA" id="ARBA00023015"/>
    </source>
</evidence>
<dbReference type="InterPro" id="IPR009057">
    <property type="entry name" value="Homeodomain-like_sf"/>
</dbReference>
<evidence type="ECO:0000256" key="3">
    <source>
        <dbReference type="ARBA" id="ARBA00023163"/>
    </source>
</evidence>
<keyword evidence="3" id="KW-0804">Transcription</keyword>